<proteinExistence type="predicted"/>
<dbReference type="EMBL" id="JALBCA010000035">
    <property type="protein sequence ID" value="KAI2387911.1"/>
    <property type="molecule type" value="Genomic_DNA"/>
</dbReference>
<comment type="caution">
    <text evidence="1">The sequence shown here is derived from an EMBL/GenBank/DDBJ whole genome shotgun (WGS) entry which is preliminary data.</text>
</comment>
<reference evidence="1" key="1">
    <citation type="journal article" date="2022" name="bioRxiv">
        <title>Population genetic analysis of Ophidiomyces ophidiicola, the causative agent of snake fungal disease, indicates recent introductions to the USA.</title>
        <authorList>
            <person name="Ladner J.T."/>
            <person name="Palmer J.M."/>
            <person name="Ettinger C.L."/>
            <person name="Stajich J.E."/>
            <person name="Farrell T.M."/>
            <person name="Glorioso B.M."/>
            <person name="Lawson B."/>
            <person name="Price S.J."/>
            <person name="Stengle A.G."/>
            <person name="Grear D.A."/>
            <person name="Lorch J.M."/>
        </authorList>
    </citation>
    <scope>NUCLEOTIDE SEQUENCE</scope>
    <source>
        <strain evidence="1">NWHC 24266-5</strain>
    </source>
</reference>
<name>A0ACB8UY45_9EURO</name>
<sequence length="486" mass="53948">MPRVDKRRRAVDKPEKDPARLEHQERAYIAASRRTDRSPQARFGSARRASELHFERSGRHLRITMEAVLNEEMYEELDENRERRELLSSLELQNDKLTRQLQELLILPKPQPTLSSCPVPAQQHPSNNGPSALFQYPAQNMWDQPVLQRSISSPELFAQAGHDPRHYPGGVWGAQHPQPAVSQAPPYQRSTSAMPGDPAARLRPSYMTTGHLAQQMLDARERERLAGRPRSAEESPYLQSYLEIRRNTVPNVGPPMNVVAAPQGPAQALNPGLARLSMQGTRFVGADQLYGNYPAPHSDAVQNGMHPRPQFAHVALTNPPVANIPVHSNPVPNGIHANAQFFQACQTNPPMADVPPQAGPALQPFPPHNPQPATLPEGNSTNNAAWSDPMNEDLLSFIRDFNQPPDLTSDDLTPSPVSAYSNIEVAQQDFPERPSFGRSISDPEHPIAASITDAEWQAYFNSGFWKTTSFDNDFMPPGNPEDPPPC</sequence>
<protein>
    <submittedName>
        <fullName evidence="1">Uncharacterized protein</fullName>
    </submittedName>
</protein>
<gene>
    <name evidence="1" type="ORF">LOY88_002868</name>
</gene>
<organism evidence="1">
    <name type="scientific">Ophidiomyces ophidiicola</name>
    <dbReference type="NCBI Taxonomy" id="1387563"/>
    <lineage>
        <taxon>Eukaryota</taxon>
        <taxon>Fungi</taxon>
        <taxon>Dikarya</taxon>
        <taxon>Ascomycota</taxon>
        <taxon>Pezizomycotina</taxon>
        <taxon>Eurotiomycetes</taxon>
        <taxon>Eurotiomycetidae</taxon>
        <taxon>Onygenales</taxon>
        <taxon>Onygenaceae</taxon>
        <taxon>Ophidiomyces</taxon>
    </lineage>
</organism>
<evidence type="ECO:0000313" key="1">
    <source>
        <dbReference type="EMBL" id="KAI2387911.1"/>
    </source>
</evidence>
<accession>A0ACB8UY45</accession>